<accession>A0ABM1YQB6</accession>
<dbReference type="RefSeq" id="XP_062714149.1">
    <property type="nucleotide sequence ID" value="XM_062858165.1"/>
</dbReference>
<keyword evidence="4" id="KW-1185">Reference proteome</keyword>
<dbReference type="EnsemblMetazoa" id="AALFPA23_011199.R15832">
    <property type="protein sequence ID" value="AALFPA23_011199.P15832"/>
    <property type="gene ID" value="AALFPA23_011199"/>
</dbReference>
<dbReference type="InterPro" id="IPR004875">
    <property type="entry name" value="DDE_SF_endonuclease_dom"/>
</dbReference>
<feature type="compositionally biased region" description="Basic and acidic residues" evidence="1">
    <location>
        <begin position="318"/>
        <end position="332"/>
    </location>
</feature>
<sequence length="332" mass="36444">MAEILDNPSRVLNGDESSFSLSRTPRKVVVSAGNKSVSFEETPNSMLNVTVMFTFAADGSVFPPGIVLPGKRVSPDIVQSVPTDWGLGTSGTGWMDTCNFVKYIRTVLLPALKKKRTKFPVIYFLDGHKTHTALEAADECNKLGIILMGRIPNASRILHPADVAIFWPLKSSWGDFVDAWRNTHDNMELTTVTFGPLLREAMELTFNEKTITSGFATCGLFPFNQDAVNYSKYLAESSENGLSDGVTETGDSRDPVMNSSYSGCSVYSKDAQPDKDETMNEVSSLESTPPAFIEVDVKVEQLSEMDPNVTENCSDCPDSDKLMYQESSHKGT</sequence>
<organism evidence="3 4">
    <name type="scientific">Aedes albopictus</name>
    <name type="common">Asian tiger mosquito</name>
    <name type="synonym">Stegomyia albopicta</name>
    <dbReference type="NCBI Taxonomy" id="7160"/>
    <lineage>
        <taxon>Eukaryota</taxon>
        <taxon>Metazoa</taxon>
        <taxon>Ecdysozoa</taxon>
        <taxon>Arthropoda</taxon>
        <taxon>Hexapoda</taxon>
        <taxon>Insecta</taxon>
        <taxon>Pterygota</taxon>
        <taxon>Neoptera</taxon>
        <taxon>Endopterygota</taxon>
        <taxon>Diptera</taxon>
        <taxon>Nematocera</taxon>
        <taxon>Culicoidea</taxon>
        <taxon>Culicidae</taxon>
        <taxon>Culicinae</taxon>
        <taxon>Aedini</taxon>
        <taxon>Aedes</taxon>
        <taxon>Stegomyia</taxon>
    </lineage>
</organism>
<dbReference type="GeneID" id="134290932"/>
<name>A0ABM1YQB6_AEDAL</name>
<protein>
    <recommendedName>
        <fullName evidence="2">DDE-1 domain-containing protein</fullName>
    </recommendedName>
</protein>
<reference evidence="4" key="1">
    <citation type="journal article" date="2015" name="Proc. Natl. Acad. Sci. U.S.A.">
        <title>Genome sequence of the Asian Tiger mosquito, Aedes albopictus, reveals insights into its biology, genetics, and evolution.</title>
        <authorList>
            <person name="Chen X.G."/>
            <person name="Jiang X."/>
            <person name="Gu J."/>
            <person name="Xu M."/>
            <person name="Wu Y."/>
            <person name="Deng Y."/>
            <person name="Zhang C."/>
            <person name="Bonizzoni M."/>
            <person name="Dermauw W."/>
            <person name="Vontas J."/>
            <person name="Armbruster P."/>
            <person name="Huang X."/>
            <person name="Yang Y."/>
            <person name="Zhang H."/>
            <person name="He W."/>
            <person name="Peng H."/>
            <person name="Liu Y."/>
            <person name="Wu K."/>
            <person name="Chen J."/>
            <person name="Lirakis M."/>
            <person name="Topalis P."/>
            <person name="Van Leeuwen T."/>
            <person name="Hall A.B."/>
            <person name="Jiang X."/>
            <person name="Thorpe C."/>
            <person name="Mueller R.L."/>
            <person name="Sun C."/>
            <person name="Waterhouse R.M."/>
            <person name="Yan G."/>
            <person name="Tu Z.J."/>
            <person name="Fang X."/>
            <person name="James A.A."/>
        </authorList>
    </citation>
    <scope>NUCLEOTIDE SEQUENCE [LARGE SCALE GENOMIC DNA]</scope>
    <source>
        <strain evidence="4">Foshan</strain>
    </source>
</reference>
<evidence type="ECO:0000313" key="4">
    <source>
        <dbReference type="Proteomes" id="UP000069940"/>
    </source>
</evidence>
<proteinExistence type="predicted"/>
<feature type="domain" description="DDE-1" evidence="2">
    <location>
        <begin position="49"/>
        <end position="175"/>
    </location>
</feature>
<dbReference type="Pfam" id="PF03184">
    <property type="entry name" value="DDE_1"/>
    <property type="match status" value="1"/>
</dbReference>
<reference evidence="3" key="2">
    <citation type="submission" date="2025-05" db="UniProtKB">
        <authorList>
            <consortium name="EnsemblMetazoa"/>
        </authorList>
    </citation>
    <scope>IDENTIFICATION</scope>
    <source>
        <strain evidence="3">Foshan</strain>
    </source>
</reference>
<evidence type="ECO:0000256" key="1">
    <source>
        <dbReference type="SAM" id="MobiDB-lite"/>
    </source>
</evidence>
<dbReference type="InterPro" id="IPR036397">
    <property type="entry name" value="RNaseH_sf"/>
</dbReference>
<feature type="region of interest" description="Disordered" evidence="1">
    <location>
        <begin position="303"/>
        <end position="332"/>
    </location>
</feature>
<evidence type="ECO:0000259" key="2">
    <source>
        <dbReference type="Pfam" id="PF03184"/>
    </source>
</evidence>
<feature type="region of interest" description="Disordered" evidence="1">
    <location>
        <begin position="267"/>
        <end position="291"/>
    </location>
</feature>
<dbReference type="Proteomes" id="UP000069940">
    <property type="component" value="Unassembled WGS sequence"/>
</dbReference>
<evidence type="ECO:0000313" key="3">
    <source>
        <dbReference type="EnsemblMetazoa" id="AALFPA23_011199.P15832"/>
    </source>
</evidence>
<dbReference type="Gene3D" id="3.30.420.10">
    <property type="entry name" value="Ribonuclease H-like superfamily/Ribonuclease H"/>
    <property type="match status" value="1"/>
</dbReference>